<evidence type="ECO:0000256" key="7">
    <source>
        <dbReference type="SAM" id="Phobius"/>
    </source>
</evidence>
<dbReference type="EMBL" id="JPOS01000033">
    <property type="protein sequence ID" value="KGE87724.1"/>
    <property type="molecule type" value="Genomic_DNA"/>
</dbReference>
<evidence type="ECO:0008006" key="10">
    <source>
        <dbReference type="Google" id="ProtNLM"/>
    </source>
</evidence>
<name>A0A098S5X0_9BACT</name>
<dbReference type="AlphaFoldDB" id="A0A098S5X0"/>
<dbReference type="PANTHER" id="PTHR33884:SF3">
    <property type="entry name" value="UPF0410 PROTEIN YMGE"/>
    <property type="match status" value="1"/>
</dbReference>
<dbReference type="RefSeq" id="WP_044221033.1">
    <property type="nucleotide sequence ID" value="NZ_CAKZLC010000080.1"/>
</dbReference>
<keyword evidence="9" id="KW-1185">Reference proteome</keyword>
<dbReference type="PANTHER" id="PTHR33884">
    <property type="entry name" value="UPF0410 PROTEIN YMGE"/>
    <property type="match status" value="1"/>
</dbReference>
<sequence>MGLIYTLIIGLIAGALAKMITPQNEKGGWISSIVIGIIGSFVGHFLGGILGIESTHFIGRILIATGGAVLVLFIYHRYLAKELNLPI</sequence>
<dbReference type="OrthoDB" id="9811343at2"/>
<evidence type="ECO:0000256" key="4">
    <source>
        <dbReference type="ARBA" id="ARBA00022692"/>
    </source>
</evidence>
<evidence type="ECO:0000256" key="1">
    <source>
        <dbReference type="ARBA" id="ARBA00004651"/>
    </source>
</evidence>
<keyword evidence="3" id="KW-1003">Cell membrane</keyword>
<keyword evidence="5 7" id="KW-1133">Transmembrane helix</keyword>
<dbReference type="Proteomes" id="UP000029736">
    <property type="component" value="Unassembled WGS sequence"/>
</dbReference>
<dbReference type="STRING" id="1524460.IX84_13165"/>
<evidence type="ECO:0000256" key="2">
    <source>
        <dbReference type="ARBA" id="ARBA00011006"/>
    </source>
</evidence>
<accession>A0A098S5X0</accession>
<keyword evidence="4 7" id="KW-0812">Transmembrane</keyword>
<proteinExistence type="inferred from homology"/>
<comment type="similarity">
    <text evidence="2">Belongs to the UPF0410 family.</text>
</comment>
<feature type="transmembrane region" description="Helical" evidence="7">
    <location>
        <begin position="27"/>
        <end position="50"/>
    </location>
</feature>
<reference evidence="8 9" key="1">
    <citation type="journal article" date="2014" name="Int. J. Syst. Evol. Microbiol.">
        <title>Phaeodactylibacter xiamenensis gen. nov., sp. nov., a member of the family Saprospiraceae isolated from the marine alga Phaeodactylum tricornutum.</title>
        <authorList>
            <person name="Chen Z.Jr."/>
            <person name="Lei X."/>
            <person name="Lai Q."/>
            <person name="Li Y."/>
            <person name="Zhang B."/>
            <person name="Zhang J."/>
            <person name="Zhang H."/>
            <person name="Yang L."/>
            <person name="Zheng W."/>
            <person name="Tian Y."/>
            <person name="Yu Z."/>
            <person name="Xu H.Jr."/>
            <person name="Zheng T."/>
        </authorList>
    </citation>
    <scope>NUCLEOTIDE SEQUENCE [LARGE SCALE GENOMIC DNA]</scope>
    <source>
        <strain evidence="8 9">KD52</strain>
    </source>
</reference>
<evidence type="ECO:0000256" key="5">
    <source>
        <dbReference type="ARBA" id="ARBA00022989"/>
    </source>
</evidence>
<comment type="caution">
    <text evidence="8">The sequence shown here is derived from an EMBL/GenBank/DDBJ whole genome shotgun (WGS) entry which is preliminary data.</text>
</comment>
<feature type="transmembrane region" description="Helical" evidence="7">
    <location>
        <begin position="57"/>
        <end position="78"/>
    </location>
</feature>
<evidence type="ECO:0000256" key="6">
    <source>
        <dbReference type="ARBA" id="ARBA00023136"/>
    </source>
</evidence>
<evidence type="ECO:0000313" key="9">
    <source>
        <dbReference type="Proteomes" id="UP000029736"/>
    </source>
</evidence>
<gene>
    <name evidence="8" type="ORF">IX84_13165</name>
</gene>
<evidence type="ECO:0000256" key="3">
    <source>
        <dbReference type="ARBA" id="ARBA00022475"/>
    </source>
</evidence>
<evidence type="ECO:0000313" key="8">
    <source>
        <dbReference type="EMBL" id="KGE87724.1"/>
    </source>
</evidence>
<organism evidence="8 9">
    <name type="scientific">Phaeodactylibacter xiamenensis</name>
    <dbReference type="NCBI Taxonomy" id="1524460"/>
    <lineage>
        <taxon>Bacteria</taxon>
        <taxon>Pseudomonadati</taxon>
        <taxon>Bacteroidota</taxon>
        <taxon>Saprospiria</taxon>
        <taxon>Saprospirales</taxon>
        <taxon>Haliscomenobacteraceae</taxon>
        <taxon>Phaeodactylibacter</taxon>
    </lineage>
</organism>
<comment type="subcellular location">
    <subcellularLocation>
        <location evidence="1">Cell membrane</location>
        <topology evidence="1">Multi-pass membrane protein</topology>
    </subcellularLocation>
</comment>
<dbReference type="InterPro" id="IPR007341">
    <property type="entry name" value="Transgly_assoc"/>
</dbReference>
<protein>
    <recommendedName>
        <fullName evidence="10">Transglycosylase</fullName>
    </recommendedName>
</protein>
<dbReference type="GO" id="GO:0005886">
    <property type="term" value="C:plasma membrane"/>
    <property type="evidence" value="ECO:0007669"/>
    <property type="project" value="UniProtKB-SubCell"/>
</dbReference>
<dbReference type="Pfam" id="PF04226">
    <property type="entry name" value="Transgly_assoc"/>
    <property type="match status" value="1"/>
</dbReference>
<keyword evidence="6 7" id="KW-0472">Membrane</keyword>